<reference evidence="6" key="1">
    <citation type="journal article" date="2015" name="Genome Announc.">
        <title>Draft Genome Sequence of Thiostrepton-Producing Streptomyces azureus ATCC 14921.</title>
        <authorList>
            <person name="Sakihara K."/>
            <person name="Maeda J."/>
            <person name="Tashiro K."/>
            <person name="Fujino Y."/>
            <person name="Kuhara S."/>
            <person name="Ohshima T."/>
            <person name="Ogata S."/>
            <person name="Doi K."/>
        </authorList>
    </citation>
    <scope>NUCLEOTIDE SEQUENCE [LARGE SCALE GENOMIC DNA]</scope>
    <source>
        <strain evidence="6">ATCC14921</strain>
    </source>
</reference>
<protein>
    <submittedName>
        <fullName evidence="6">Transcriptional regulator</fullName>
    </submittedName>
</protein>
<feature type="domain" description="LytR/CpsA/Psr regulator C-terminal" evidence="5">
    <location>
        <begin position="457"/>
        <end position="550"/>
    </location>
</feature>
<sequence length="579" mass="61249">MDAQGRGRADDIDPADQWVLNPDTGEYELRLSPSSPQSGVPGPRKPPAPDADPPARGRTETPRRPRPETPNRAAPPRRRRGAPEEPLPGRRGRRPAKKAAKGKKVLLWTGGAMAFVLVAGAGAAYFYIEHLNGNIASVSDDGASTGGFQKDKAINILLIGTDKRTGKGNESYGDSGSVGHADTTILLHVSKDRSNATALSIPRDLIVDVPDCPTTQEDGSQKIIPGTRQVRFNTSLGQDGRTPSCTMRTVTELTGVKPDNFMVADFNAVKTLTSAVGGVEVCLGKDIDDPDSHLKLSKGTHTIEGEQALAFVRTRHAVGFGGDLSRIGLQQQFLSALMRKLKSNDTLTSPSKMLDLAEAGTKALTVDSQLDSIGKLKDLGLELGKLDTKNLTFTTTPVIDNPAEKVKSTVVLNESTAPQVFDMIKNDISFTAVKEQKKKEAAAVAARLKGSKAPASEVRVRILNGGADPGSAQETLSWLQVEEGVTKSENAGNAPAELAKTTLEYAPDQADQARRLADIMGLPGSAMKPGESVENAQGVPAMTLTLGKDFKGAGTSLTAPSKAPEGVQKSTADKVECAE</sequence>
<dbReference type="Gene3D" id="3.30.70.2390">
    <property type="match status" value="1"/>
</dbReference>
<feature type="transmembrane region" description="Helical" evidence="3">
    <location>
        <begin position="105"/>
        <end position="128"/>
    </location>
</feature>
<dbReference type="OrthoDB" id="9782542at2"/>
<keyword evidence="3" id="KW-0472">Membrane</keyword>
<feature type="region of interest" description="Disordered" evidence="2">
    <location>
        <begin position="1"/>
        <end position="102"/>
    </location>
</feature>
<dbReference type="AlphaFoldDB" id="A0A0K8PQS5"/>
<evidence type="ECO:0000256" key="2">
    <source>
        <dbReference type="SAM" id="MobiDB-lite"/>
    </source>
</evidence>
<dbReference type="Pfam" id="PF13399">
    <property type="entry name" value="LytR_C"/>
    <property type="match status" value="1"/>
</dbReference>
<gene>
    <name evidence="6" type="ORF">SAZU_4951</name>
</gene>
<dbReference type="PATRIC" id="fig|146537.3.peg.5203"/>
<accession>A0A0K8PQS5</accession>
<proteinExistence type="inferred from homology"/>
<dbReference type="RefSeq" id="WP_059420215.1">
    <property type="nucleotide sequence ID" value="NZ_DF968323.1"/>
</dbReference>
<dbReference type="Proteomes" id="UP000053859">
    <property type="component" value="Unassembled WGS sequence"/>
</dbReference>
<evidence type="ECO:0000313" key="6">
    <source>
        <dbReference type="EMBL" id="GAP50088.1"/>
    </source>
</evidence>
<feature type="compositionally biased region" description="Basic and acidic residues" evidence="2">
    <location>
        <begin position="53"/>
        <end position="69"/>
    </location>
</feature>
<feature type="domain" description="Cell envelope-related transcriptional attenuator" evidence="4">
    <location>
        <begin position="180"/>
        <end position="342"/>
    </location>
</feature>
<feature type="region of interest" description="Disordered" evidence="2">
    <location>
        <begin position="550"/>
        <end position="579"/>
    </location>
</feature>
<name>A0A0K8PQS5_STRAJ</name>
<keyword evidence="3" id="KW-1133">Transmembrane helix</keyword>
<keyword evidence="7" id="KW-1185">Reference proteome</keyword>
<evidence type="ECO:0000256" key="3">
    <source>
        <dbReference type="SAM" id="Phobius"/>
    </source>
</evidence>
<keyword evidence="3" id="KW-0812">Transmembrane</keyword>
<evidence type="ECO:0000313" key="7">
    <source>
        <dbReference type="Proteomes" id="UP000053859"/>
    </source>
</evidence>
<comment type="similarity">
    <text evidence="1">Belongs to the LytR/CpsA/Psr (LCP) family.</text>
</comment>
<dbReference type="PANTHER" id="PTHR33392">
    <property type="entry name" value="POLYISOPRENYL-TEICHOIC ACID--PEPTIDOGLYCAN TEICHOIC ACID TRANSFERASE TAGU"/>
    <property type="match status" value="1"/>
</dbReference>
<evidence type="ECO:0000259" key="4">
    <source>
        <dbReference type="Pfam" id="PF03816"/>
    </source>
</evidence>
<dbReference type="InterPro" id="IPR027381">
    <property type="entry name" value="LytR/CpsA/Psr_C"/>
</dbReference>
<feature type="compositionally biased region" description="Basic and acidic residues" evidence="2">
    <location>
        <begin position="1"/>
        <end position="11"/>
    </location>
</feature>
<evidence type="ECO:0000256" key="1">
    <source>
        <dbReference type="ARBA" id="ARBA00006068"/>
    </source>
</evidence>
<dbReference type="EMBL" id="DF968323">
    <property type="protein sequence ID" value="GAP50088.1"/>
    <property type="molecule type" value="Genomic_DNA"/>
</dbReference>
<dbReference type="Pfam" id="PF03816">
    <property type="entry name" value="LytR_cpsA_psr"/>
    <property type="match status" value="1"/>
</dbReference>
<dbReference type="InterPro" id="IPR004474">
    <property type="entry name" value="LytR_CpsA_psr"/>
</dbReference>
<feature type="compositionally biased region" description="Low complexity" evidence="2">
    <location>
        <begin position="32"/>
        <end position="42"/>
    </location>
</feature>
<evidence type="ECO:0000259" key="5">
    <source>
        <dbReference type="Pfam" id="PF13399"/>
    </source>
</evidence>
<dbReference type="InterPro" id="IPR050922">
    <property type="entry name" value="LytR/CpsA/Psr_CW_biosynth"/>
</dbReference>
<dbReference type="NCBIfam" id="TIGR00350">
    <property type="entry name" value="lytR_cpsA_psr"/>
    <property type="match status" value="1"/>
</dbReference>
<dbReference type="Gene3D" id="3.40.630.190">
    <property type="entry name" value="LCP protein"/>
    <property type="match status" value="1"/>
</dbReference>
<feature type="compositionally biased region" description="Pro residues" evidence="2">
    <location>
        <begin position="43"/>
        <end position="52"/>
    </location>
</feature>
<organism evidence="6 7">
    <name type="scientific">Streptomyces azureus</name>
    <dbReference type="NCBI Taxonomy" id="146537"/>
    <lineage>
        <taxon>Bacteria</taxon>
        <taxon>Bacillati</taxon>
        <taxon>Actinomycetota</taxon>
        <taxon>Actinomycetes</taxon>
        <taxon>Kitasatosporales</taxon>
        <taxon>Streptomycetaceae</taxon>
        <taxon>Streptomyces</taxon>
    </lineage>
</organism>
<feature type="compositionally biased region" description="Basic residues" evidence="2">
    <location>
        <begin position="90"/>
        <end position="102"/>
    </location>
</feature>
<dbReference type="PANTHER" id="PTHR33392:SF6">
    <property type="entry name" value="POLYISOPRENYL-TEICHOIC ACID--PEPTIDOGLYCAN TEICHOIC ACID TRANSFERASE TAGU"/>
    <property type="match status" value="1"/>
</dbReference>